<feature type="compositionally biased region" description="Basic and acidic residues" evidence="11">
    <location>
        <begin position="27"/>
        <end position="79"/>
    </location>
</feature>
<feature type="compositionally biased region" description="Acidic residues" evidence="11">
    <location>
        <begin position="477"/>
        <end position="497"/>
    </location>
</feature>
<dbReference type="SUPFAM" id="SSF100895">
    <property type="entry name" value="Kazal-type serine protease inhibitors"/>
    <property type="match status" value="1"/>
</dbReference>
<dbReference type="Gene3D" id="3.30.60.30">
    <property type="match status" value="1"/>
</dbReference>
<comment type="subcellular location">
    <subcellularLocation>
        <location evidence="1">Secreted</location>
        <location evidence="1">Extracellular space</location>
        <location evidence="1">Extracellular matrix</location>
    </subcellularLocation>
</comment>
<dbReference type="FunFam" id="4.10.800.10:FF:000001">
    <property type="entry name" value="Testican-3 isoform 2"/>
    <property type="match status" value="1"/>
</dbReference>
<dbReference type="SMART" id="SM00280">
    <property type="entry name" value="KAZAL"/>
    <property type="match status" value="1"/>
</dbReference>
<comment type="caution">
    <text evidence="10">Lacks conserved residue(s) required for the propagation of feature annotation.</text>
</comment>
<dbReference type="Pfam" id="PF10591">
    <property type="entry name" value="SPARC_Ca_bdg"/>
    <property type="match status" value="1"/>
</dbReference>
<dbReference type="Pfam" id="PF00086">
    <property type="entry name" value="Thyroglobulin_1"/>
    <property type="match status" value="1"/>
</dbReference>
<keyword evidence="9" id="KW-0357">Heparan sulfate</keyword>
<feature type="disulfide bond" evidence="10">
    <location>
        <begin position="417"/>
        <end position="424"/>
    </location>
</feature>
<dbReference type="PROSITE" id="PS51465">
    <property type="entry name" value="KAZAL_2"/>
    <property type="match status" value="1"/>
</dbReference>
<protein>
    <submittedName>
        <fullName evidence="14">Testican-3 SPARC/osteonectin, CWCV, and</fullName>
    </submittedName>
</protein>
<dbReference type="FunFam" id="3.30.60.30:FF:000003">
    <property type="entry name" value="SPARC/osteonectin, cwcv and kazal-like domains proteoglycan 3"/>
    <property type="match status" value="1"/>
</dbReference>
<evidence type="ECO:0000256" key="2">
    <source>
        <dbReference type="ARBA" id="ARBA00022525"/>
    </source>
</evidence>
<gene>
    <name evidence="14" type="ORF">D4764_06G0008420</name>
</gene>
<dbReference type="InterPro" id="IPR000716">
    <property type="entry name" value="Thyroglobulin_1"/>
</dbReference>
<keyword evidence="2" id="KW-0964">Secreted</keyword>
<dbReference type="CDD" id="cd16232">
    <property type="entry name" value="EFh_SPARC_TICN"/>
    <property type="match status" value="1"/>
</dbReference>
<evidence type="ECO:0000256" key="3">
    <source>
        <dbReference type="ARBA" id="ARBA00022530"/>
    </source>
</evidence>
<organism evidence="14 15">
    <name type="scientific">Takifugu flavidus</name>
    <name type="common">sansaifugu</name>
    <dbReference type="NCBI Taxonomy" id="433684"/>
    <lineage>
        <taxon>Eukaryota</taxon>
        <taxon>Metazoa</taxon>
        <taxon>Chordata</taxon>
        <taxon>Craniata</taxon>
        <taxon>Vertebrata</taxon>
        <taxon>Euteleostomi</taxon>
        <taxon>Actinopterygii</taxon>
        <taxon>Neopterygii</taxon>
        <taxon>Teleostei</taxon>
        <taxon>Neoteleostei</taxon>
        <taxon>Acanthomorphata</taxon>
        <taxon>Eupercaria</taxon>
        <taxon>Tetraodontiformes</taxon>
        <taxon>Tetradontoidea</taxon>
        <taxon>Tetraodontidae</taxon>
        <taxon>Takifugu</taxon>
    </lineage>
</organism>
<feature type="domain" description="Thyroglobulin type-1" evidence="12">
    <location>
        <begin position="379"/>
        <end position="445"/>
    </location>
</feature>
<dbReference type="PANTHER" id="PTHR13866">
    <property type="entry name" value="SPARC OSTEONECTIN"/>
    <property type="match status" value="1"/>
</dbReference>
<keyword evidence="4" id="KW-0732">Signal</keyword>
<keyword evidence="6" id="KW-0654">Proteoglycan</keyword>
<dbReference type="CDD" id="cd00191">
    <property type="entry name" value="TY"/>
    <property type="match status" value="1"/>
</dbReference>
<dbReference type="GO" id="GO:0005518">
    <property type="term" value="F:collagen binding"/>
    <property type="evidence" value="ECO:0007669"/>
    <property type="project" value="TreeGrafter"/>
</dbReference>
<evidence type="ECO:0000256" key="5">
    <source>
        <dbReference type="ARBA" id="ARBA00022837"/>
    </source>
</evidence>
<proteinExistence type="predicted"/>
<dbReference type="GO" id="GO:0005615">
    <property type="term" value="C:extracellular space"/>
    <property type="evidence" value="ECO:0007669"/>
    <property type="project" value="TreeGrafter"/>
</dbReference>
<evidence type="ECO:0000256" key="9">
    <source>
        <dbReference type="ARBA" id="ARBA00023207"/>
    </source>
</evidence>
<dbReference type="SUPFAM" id="SSF57610">
    <property type="entry name" value="Thyroglobulin type-1 domain"/>
    <property type="match status" value="1"/>
</dbReference>
<dbReference type="Gene3D" id="1.10.238.10">
    <property type="entry name" value="EF-hand"/>
    <property type="match status" value="1"/>
</dbReference>
<keyword evidence="7 10" id="KW-1015">Disulfide bond</keyword>
<evidence type="ECO:0000256" key="4">
    <source>
        <dbReference type="ARBA" id="ARBA00022729"/>
    </source>
</evidence>
<dbReference type="InterPro" id="IPR019577">
    <property type="entry name" value="SPARC/Testican_Ca-bd-dom"/>
</dbReference>
<keyword evidence="8" id="KW-0325">Glycoprotein</keyword>
<feature type="region of interest" description="Disordered" evidence="11">
    <location>
        <begin position="27"/>
        <end position="82"/>
    </location>
</feature>
<dbReference type="GO" id="GO:0005509">
    <property type="term" value="F:calcium ion binding"/>
    <property type="evidence" value="ECO:0007669"/>
    <property type="project" value="InterPro"/>
</dbReference>
<evidence type="ECO:0000256" key="8">
    <source>
        <dbReference type="ARBA" id="ARBA00023180"/>
    </source>
</evidence>
<keyword evidence="15" id="KW-1185">Reference proteome</keyword>
<dbReference type="SMART" id="SM00211">
    <property type="entry name" value="TY"/>
    <property type="match status" value="1"/>
</dbReference>
<reference evidence="14 15" key="1">
    <citation type="submission" date="2019-04" db="EMBL/GenBank/DDBJ databases">
        <title>Chromosome genome assembly for Takifugu flavidus.</title>
        <authorList>
            <person name="Xiao S."/>
        </authorList>
    </citation>
    <scope>NUCLEOTIDE SEQUENCE [LARGE SCALE GENOMIC DNA]</scope>
    <source>
        <strain evidence="14">HTHZ2018</strain>
        <tissue evidence="14">Muscle</tissue>
    </source>
</reference>
<dbReference type="GO" id="GO:0050840">
    <property type="term" value="F:extracellular matrix binding"/>
    <property type="evidence" value="ECO:0007669"/>
    <property type="project" value="TreeGrafter"/>
</dbReference>
<comment type="caution">
    <text evidence="14">The sequence shown here is derived from an EMBL/GenBank/DDBJ whole genome shotgun (WGS) entry which is preliminary data.</text>
</comment>
<evidence type="ECO:0000313" key="14">
    <source>
        <dbReference type="EMBL" id="TWW59312.1"/>
    </source>
</evidence>
<evidence type="ECO:0000256" key="7">
    <source>
        <dbReference type="ARBA" id="ARBA00023157"/>
    </source>
</evidence>
<dbReference type="CDD" id="cd00104">
    <property type="entry name" value="KAZAL_FS"/>
    <property type="match status" value="1"/>
</dbReference>
<dbReference type="Pfam" id="PF07648">
    <property type="entry name" value="Kazal_2"/>
    <property type="match status" value="1"/>
</dbReference>
<keyword evidence="5" id="KW-0106">Calcium</keyword>
<dbReference type="InterPro" id="IPR036857">
    <property type="entry name" value="Thyroglobulin_1_sf"/>
</dbReference>
<evidence type="ECO:0000256" key="1">
    <source>
        <dbReference type="ARBA" id="ARBA00004498"/>
    </source>
</evidence>
<dbReference type="PROSITE" id="PS51162">
    <property type="entry name" value="THYROGLOBULIN_1_2"/>
    <property type="match status" value="1"/>
</dbReference>
<feature type="region of interest" description="Disordered" evidence="11">
    <location>
        <begin position="472"/>
        <end position="497"/>
    </location>
</feature>
<dbReference type="Proteomes" id="UP000324091">
    <property type="component" value="Chromosome 6"/>
</dbReference>
<evidence type="ECO:0000313" key="15">
    <source>
        <dbReference type="Proteomes" id="UP000324091"/>
    </source>
</evidence>
<dbReference type="PROSITE" id="PS00484">
    <property type="entry name" value="THYROGLOBULIN_1_1"/>
    <property type="match status" value="1"/>
</dbReference>
<evidence type="ECO:0000259" key="12">
    <source>
        <dbReference type="PROSITE" id="PS51162"/>
    </source>
</evidence>
<dbReference type="AlphaFoldDB" id="A0A5C6MVW4"/>
<dbReference type="SUPFAM" id="SSF47473">
    <property type="entry name" value="EF-hand"/>
    <property type="match status" value="1"/>
</dbReference>
<dbReference type="EMBL" id="RHFK02000019">
    <property type="protein sequence ID" value="TWW59312.1"/>
    <property type="molecule type" value="Genomic_DNA"/>
</dbReference>
<dbReference type="PANTHER" id="PTHR13866:SF21">
    <property type="entry name" value="TESTICAN-3"/>
    <property type="match status" value="1"/>
</dbReference>
<sequence>MGNRGQALLDNAVSECDARSRFPLHTDKRCREPAKEGEGARELERGREGTECDGDVKRGREREGAQETERERGRERESGKGPLLLVTEKSSGLAVRLECCFRDKMLSVALLCVCAVAFGRVSGRSDSGNFLDDKWLTGRWDKFRDEPGTWTPSKPFDQGLDPAKDPCHKIKCGHHKVCVSEDYKTVTCVSQRRVSFKEPSWSQSPGSSCKPCPVVHPSPVCGTDGHSYSTKCKLDYQACITGKKIAVRCPGMCPCPAQLQMSSTEKTVCSELDLKEVVSRLKDWFRVLHENGNHKRVMKPEKNTEFEVGLSPLCKEPLGWMFSRLDTNFDLQLDQSEIKSLYLDRNEPCSDTFFKLCDIHPDKFITSTEWCTCFQRYTESPCKAELSSITKQQVGKKLLGQYLPSCDEDGYYRSHQCHSSSNQCWCVDRYGNEIAGSRTHGPTNCGVILESSGDNGSGDSLFTDDGEDSFVLRDQAALDDEDDEDEDDDDINDEYLA</sequence>
<keyword evidence="3" id="KW-0272">Extracellular matrix</keyword>
<name>A0A5C6MVW4_9TELE</name>
<dbReference type="InterPro" id="IPR036058">
    <property type="entry name" value="Kazal_dom_sf"/>
</dbReference>
<dbReference type="InterPro" id="IPR002350">
    <property type="entry name" value="Kazal_dom"/>
</dbReference>
<evidence type="ECO:0000256" key="6">
    <source>
        <dbReference type="ARBA" id="ARBA00022974"/>
    </source>
</evidence>
<evidence type="ECO:0000256" key="11">
    <source>
        <dbReference type="SAM" id="MobiDB-lite"/>
    </source>
</evidence>
<feature type="domain" description="Kazal-like" evidence="13">
    <location>
        <begin position="203"/>
        <end position="254"/>
    </location>
</feature>
<evidence type="ECO:0000259" key="13">
    <source>
        <dbReference type="PROSITE" id="PS51465"/>
    </source>
</evidence>
<dbReference type="InterPro" id="IPR011992">
    <property type="entry name" value="EF-hand-dom_pair"/>
</dbReference>
<evidence type="ECO:0000256" key="10">
    <source>
        <dbReference type="PROSITE-ProRule" id="PRU00500"/>
    </source>
</evidence>
<accession>A0A5C6MVW4</accession>
<dbReference type="Gene3D" id="4.10.800.10">
    <property type="entry name" value="Thyroglobulin type-1"/>
    <property type="match status" value="1"/>
</dbReference>